<dbReference type="AlphaFoldDB" id="A0A165G0H3"/>
<organism evidence="2 3">
    <name type="scientific">Laetiporus sulphureus 93-53</name>
    <dbReference type="NCBI Taxonomy" id="1314785"/>
    <lineage>
        <taxon>Eukaryota</taxon>
        <taxon>Fungi</taxon>
        <taxon>Dikarya</taxon>
        <taxon>Basidiomycota</taxon>
        <taxon>Agaricomycotina</taxon>
        <taxon>Agaricomycetes</taxon>
        <taxon>Polyporales</taxon>
        <taxon>Laetiporus</taxon>
    </lineage>
</organism>
<dbReference type="PANTHER" id="PTHR28221">
    <property type="entry name" value="RNA POLYMERASE I-SPECIFIC TRANSCRIPTION INITIATION FACTOR RRN6"/>
    <property type="match status" value="1"/>
</dbReference>
<dbReference type="InterPro" id="IPR019350">
    <property type="entry name" value="RNA_pol_I-sp_TIF_RRN6-like"/>
</dbReference>
<dbReference type="GeneID" id="63823268"/>
<keyword evidence="3" id="KW-1185">Reference proteome</keyword>
<evidence type="ECO:0000256" key="1">
    <source>
        <dbReference type="SAM" id="MobiDB-lite"/>
    </source>
</evidence>
<accession>A0A165G0H3</accession>
<proteinExistence type="predicted"/>
<evidence type="ECO:0000313" key="3">
    <source>
        <dbReference type="Proteomes" id="UP000076871"/>
    </source>
</evidence>
<gene>
    <name evidence="2" type="ORF">LAESUDRAFT_695395</name>
</gene>
<evidence type="ECO:0008006" key="4">
    <source>
        <dbReference type="Google" id="ProtNLM"/>
    </source>
</evidence>
<dbReference type="InParanoid" id="A0A165G0H3"/>
<name>A0A165G0H3_9APHY</name>
<sequence length="908" mass="101132">MDQWPADLRATRSNTAGRGKDEGEDNSEVATWTYPQLEHGALAAATLHQQGHRLEWTFLSGRDIGRRLLSRCDSVEVFPQTRRADAYTSHAVLRQQGAKFIHTHYLDVGNSSKMIREQIAENASTLRDLEQFYPYEGSIIEAFSSACGNDDDRMFLTFPMGESFRELNISPVEFSNSEGIKLIGTPEPAWTFHAPIYQIAAPSIVAGGRTVSTILAVRTWDSANLLIIEPPSTRRPFELRQLVSYSRSDVEDRCIVDMMPIPGSLAMLVNDKGTVFKCVLRDDAEALLLPQPRILPSDSLDDNMWRLAPWNNEESCVLMSGRAIHHLDLRTQGTHLELYHTRRPSELLTAIEHFQEDRMIRLVSTNEIMWIDQRNTKRPVLGIKHGRESERTLRPQTQNVGGVPITFLTSRQNGLVTVYDVSRSTDNLVHLHAPAYPLPSMHTLGRRNLGHSFLHHPSDDNEENVSILRLTDVGSIQLLELNMAKGGVSRDAARLPRQSPERSADFNALRARMRDSLPKLGPLDWRMFIQKDLQIVYNRLLCARDDASSSRNADAVFELLKKMSSFWQDEDIPIEYTLTTHDIAFRSGARPIDASRDDIFAGNSLNSKSGFRALVEDHIPVNILASRVSWHLNIVEFLRSFIPDLLDNHDATLESLGRYDLLSEGDRPAEPLYRELEAREQLLVDLSLSSDVFAPWSFGRPVKTNTNSSPKTMPRAAEAMAVVGSEPPPVHFGFLHPVPQGSVDSRKTERKPSQQVSESFTPLGVRLLLQEWEVGTDPQAYHYEDPYGVVLPKAPSDSEPSRVRRADTPALETAAISQRPPTIVSAAAPAPPPIATTCPAARRGIVATIPAVEVEGRSIVDSRSQPTESARLAGASSRIPMASTQVLPGRHGGRPAPAKKPAKRVSGF</sequence>
<evidence type="ECO:0000313" key="2">
    <source>
        <dbReference type="EMBL" id="KZT09664.1"/>
    </source>
</evidence>
<dbReference type="STRING" id="1314785.A0A165G0H3"/>
<dbReference type="RefSeq" id="XP_040767404.1">
    <property type="nucleotide sequence ID" value="XM_040906239.1"/>
</dbReference>
<feature type="region of interest" description="Disordered" evidence="1">
    <location>
        <begin position="858"/>
        <end position="908"/>
    </location>
</feature>
<dbReference type="Proteomes" id="UP000076871">
    <property type="component" value="Unassembled WGS sequence"/>
</dbReference>
<reference evidence="2 3" key="1">
    <citation type="journal article" date="2016" name="Mol. Biol. Evol.">
        <title>Comparative Genomics of Early-Diverging Mushroom-Forming Fungi Provides Insights into the Origins of Lignocellulose Decay Capabilities.</title>
        <authorList>
            <person name="Nagy L.G."/>
            <person name="Riley R."/>
            <person name="Tritt A."/>
            <person name="Adam C."/>
            <person name="Daum C."/>
            <person name="Floudas D."/>
            <person name="Sun H."/>
            <person name="Yadav J.S."/>
            <person name="Pangilinan J."/>
            <person name="Larsson K.H."/>
            <person name="Matsuura K."/>
            <person name="Barry K."/>
            <person name="Labutti K."/>
            <person name="Kuo R."/>
            <person name="Ohm R.A."/>
            <person name="Bhattacharya S.S."/>
            <person name="Shirouzu T."/>
            <person name="Yoshinaga Y."/>
            <person name="Martin F.M."/>
            <person name="Grigoriev I.V."/>
            <person name="Hibbett D.S."/>
        </authorList>
    </citation>
    <scope>NUCLEOTIDE SEQUENCE [LARGE SCALE GENOMIC DNA]</scope>
    <source>
        <strain evidence="2 3">93-53</strain>
    </source>
</reference>
<feature type="region of interest" description="Disordered" evidence="1">
    <location>
        <begin position="1"/>
        <end position="27"/>
    </location>
</feature>
<dbReference type="OrthoDB" id="2382881at2759"/>
<protein>
    <recommendedName>
        <fullName evidence="4">RNA polymerase I-specific transcription initiation factor RRN6-like protein</fullName>
    </recommendedName>
</protein>
<dbReference type="PANTHER" id="PTHR28221:SF2">
    <property type="entry name" value="RNA POLYMERASE I-SPECIFIC TRANSCRIPTION INITIATION FACTOR RRN6"/>
    <property type="match status" value="1"/>
</dbReference>
<dbReference type="EMBL" id="KV427611">
    <property type="protein sequence ID" value="KZT09664.1"/>
    <property type="molecule type" value="Genomic_DNA"/>
</dbReference>